<comment type="similarity">
    <text evidence="2 6">Belongs to the transposase mutator family.</text>
</comment>
<keyword evidence="3 6" id="KW-0815">Transposition</keyword>
<comment type="caution">
    <text evidence="7">The sequence shown here is derived from an EMBL/GenBank/DDBJ whole genome shotgun (WGS) entry which is preliminary data.</text>
</comment>
<evidence type="ECO:0000313" key="7">
    <source>
        <dbReference type="EMBL" id="ONN27382.1"/>
    </source>
</evidence>
<protein>
    <recommendedName>
        <fullName evidence="6">Mutator family transposase</fullName>
    </recommendedName>
</protein>
<dbReference type="PANTHER" id="PTHR33217:SF7">
    <property type="entry name" value="TRANSPOSASE FOR INSERTION SEQUENCE ELEMENT IS1081"/>
    <property type="match status" value="1"/>
</dbReference>
<accession>A0ABX3IJM8</accession>
<evidence type="ECO:0000256" key="5">
    <source>
        <dbReference type="ARBA" id="ARBA00023172"/>
    </source>
</evidence>
<evidence type="ECO:0000256" key="2">
    <source>
        <dbReference type="ARBA" id="ARBA00010961"/>
    </source>
</evidence>
<name>A0ABX3IJM8_9BACT</name>
<keyword evidence="4 6" id="KW-0238">DNA-binding</keyword>
<comment type="function">
    <text evidence="1 6">Required for the transposition of the insertion element.</text>
</comment>
<dbReference type="Proteomes" id="UP000242616">
    <property type="component" value="Unassembled WGS sequence"/>
</dbReference>
<dbReference type="InterPro" id="IPR001207">
    <property type="entry name" value="Transposase_mutator"/>
</dbReference>
<keyword evidence="5 6" id="KW-0233">DNA recombination</keyword>
<evidence type="ECO:0000313" key="8">
    <source>
        <dbReference type="Proteomes" id="UP000242616"/>
    </source>
</evidence>
<sequence>MEIKDIILQFLTENEEGIRNLFTWFLNTVMEYEAYLQAGAEHYERTRNRRAHRNGYRKRSLNTRLGKLQLRKPQFREFSFEMKVFERCSRVEKALKNAVVESYLQGV</sequence>
<evidence type="ECO:0000256" key="4">
    <source>
        <dbReference type="ARBA" id="ARBA00023125"/>
    </source>
</evidence>
<evidence type="ECO:0000256" key="1">
    <source>
        <dbReference type="ARBA" id="ARBA00002190"/>
    </source>
</evidence>
<evidence type="ECO:0000256" key="6">
    <source>
        <dbReference type="RuleBase" id="RU365089"/>
    </source>
</evidence>
<dbReference type="PANTHER" id="PTHR33217">
    <property type="entry name" value="TRANSPOSASE FOR INSERTION SEQUENCE ELEMENT IS1081"/>
    <property type="match status" value="1"/>
</dbReference>
<keyword evidence="8" id="KW-1185">Reference proteome</keyword>
<dbReference type="Pfam" id="PF00872">
    <property type="entry name" value="Transposase_mut"/>
    <property type="match status" value="1"/>
</dbReference>
<dbReference type="EMBL" id="LBFC01000016">
    <property type="protein sequence ID" value="ONN27382.1"/>
    <property type="molecule type" value="Genomic_DNA"/>
</dbReference>
<gene>
    <name evidence="7" type="ORF">XJ44_04125</name>
</gene>
<keyword evidence="6" id="KW-0814">Transposable element</keyword>
<organism evidence="7 8">
    <name type="scientific">Thermosipho affectus</name>
    <dbReference type="NCBI Taxonomy" id="660294"/>
    <lineage>
        <taxon>Bacteria</taxon>
        <taxon>Thermotogati</taxon>
        <taxon>Thermotogota</taxon>
        <taxon>Thermotogae</taxon>
        <taxon>Thermotogales</taxon>
        <taxon>Fervidobacteriaceae</taxon>
        <taxon>Thermosipho</taxon>
    </lineage>
</organism>
<reference evidence="7 8" key="1">
    <citation type="submission" date="2015-06" db="EMBL/GenBank/DDBJ databases">
        <title>Genome sequencing of Thermotogales isolates from hydrothermal vents.</title>
        <authorList>
            <person name="Haverkamp T.H."/>
            <person name="Kublanov I.V."/>
            <person name="Nesbo C.L."/>
        </authorList>
    </citation>
    <scope>NUCLEOTIDE SEQUENCE [LARGE SCALE GENOMIC DNA]</scope>
    <source>
        <strain evidence="8">ik275mar</strain>
    </source>
</reference>
<evidence type="ECO:0000256" key="3">
    <source>
        <dbReference type="ARBA" id="ARBA00022578"/>
    </source>
</evidence>
<proteinExistence type="inferred from homology"/>